<dbReference type="InterPro" id="IPR007110">
    <property type="entry name" value="Ig-like_dom"/>
</dbReference>
<dbReference type="InterPro" id="IPR036179">
    <property type="entry name" value="Ig-like_dom_sf"/>
</dbReference>
<dbReference type="Gene3D" id="2.60.40.10">
    <property type="entry name" value="Immunoglobulins"/>
    <property type="match status" value="1"/>
</dbReference>
<evidence type="ECO:0000313" key="3">
    <source>
        <dbReference type="EMBL" id="CAL1614624.1"/>
    </source>
</evidence>
<keyword evidence="4" id="KW-1185">Reference proteome</keyword>
<dbReference type="InterPro" id="IPR003599">
    <property type="entry name" value="Ig_sub"/>
</dbReference>
<dbReference type="EMBL" id="OZ035830">
    <property type="protein sequence ID" value="CAL1614624.1"/>
    <property type="molecule type" value="Genomic_DNA"/>
</dbReference>
<proteinExistence type="predicted"/>
<evidence type="ECO:0000313" key="4">
    <source>
        <dbReference type="Proteomes" id="UP001497482"/>
    </source>
</evidence>
<organism evidence="3 4">
    <name type="scientific">Knipowitschia caucasica</name>
    <name type="common">Caucasian dwarf goby</name>
    <name type="synonym">Pomatoschistus caucasicus</name>
    <dbReference type="NCBI Taxonomy" id="637954"/>
    <lineage>
        <taxon>Eukaryota</taxon>
        <taxon>Metazoa</taxon>
        <taxon>Chordata</taxon>
        <taxon>Craniata</taxon>
        <taxon>Vertebrata</taxon>
        <taxon>Euteleostomi</taxon>
        <taxon>Actinopterygii</taxon>
        <taxon>Neopterygii</taxon>
        <taxon>Teleostei</taxon>
        <taxon>Neoteleostei</taxon>
        <taxon>Acanthomorphata</taxon>
        <taxon>Gobiaria</taxon>
        <taxon>Gobiiformes</taxon>
        <taxon>Gobioidei</taxon>
        <taxon>Gobiidae</taxon>
        <taxon>Gobiinae</taxon>
        <taxon>Knipowitschia</taxon>
    </lineage>
</organism>
<sequence>MASTSAPLVFFLPVLWSLALTRESPVWVNTSSGSLSVLPCPCPPSPLLLLQWLRVDLKHDGYVYDKRTVYMHPRYRGRVHLRGPQPHACDLELVNVSSSDSGQYICMALNRGPAGGSAGGRTELKSRYVVELRVKDLSGGNNRDQRVEDNPPRRPLYGEIALAIQEIFSPLTLTLALDRLH</sequence>
<feature type="domain" description="Ig-like" evidence="2">
    <location>
        <begin position="7"/>
        <end position="125"/>
    </location>
</feature>
<reference evidence="3 4" key="1">
    <citation type="submission" date="2024-04" db="EMBL/GenBank/DDBJ databases">
        <authorList>
            <person name="Waldvogel A.-M."/>
            <person name="Schoenle A."/>
        </authorList>
    </citation>
    <scope>NUCLEOTIDE SEQUENCE [LARGE SCALE GENOMIC DNA]</scope>
</reference>
<accession>A0AAV2MME5</accession>
<name>A0AAV2MME5_KNICA</name>
<evidence type="ECO:0000259" key="2">
    <source>
        <dbReference type="PROSITE" id="PS50835"/>
    </source>
</evidence>
<feature type="chain" id="PRO_5043449776" description="Ig-like domain-containing protein" evidence="1">
    <location>
        <begin position="22"/>
        <end position="181"/>
    </location>
</feature>
<protein>
    <recommendedName>
        <fullName evidence="2">Ig-like domain-containing protein</fullName>
    </recommendedName>
</protein>
<dbReference type="InterPro" id="IPR013106">
    <property type="entry name" value="Ig_V-set"/>
</dbReference>
<dbReference type="AlphaFoldDB" id="A0AAV2MME5"/>
<dbReference type="SMART" id="SM00409">
    <property type="entry name" value="IG"/>
    <property type="match status" value="1"/>
</dbReference>
<gene>
    <name evidence="3" type="ORF">KC01_LOCUS40660</name>
</gene>
<dbReference type="Pfam" id="PF07686">
    <property type="entry name" value="V-set"/>
    <property type="match status" value="1"/>
</dbReference>
<keyword evidence="1" id="KW-0732">Signal</keyword>
<dbReference type="InterPro" id="IPR013783">
    <property type="entry name" value="Ig-like_fold"/>
</dbReference>
<evidence type="ECO:0000256" key="1">
    <source>
        <dbReference type="SAM" id="SignalP"/>
    </source>
</evidence>
<dbReference type="PROSITE" id="PS50835">
    <property type="entry name" value="IG_LIKE"/>
    <property type="match status" value="1"/>
</dbReference>
<dbReference type="SUPFAM" id="SSF48726">
    <property type="entry name" value="Immunoglobulin"/>
    <property type="match status" value="1"/>
</dbReference>
<dbReference type="Proteomes" id="UP001497482">
    <property type="component" value="Chromosome 8"/>
</dbReference>
<feature type="signal peptide" evidence="1">
    <location>
        <begin position="1"/>
        <end position="21"/>
    </location>
</feature>